<evidence type="ECO:0000256" key="1">
    <source>
        <dbReference type="SAM" id="MobiDB-lite"/>
    </source>
</evidence>
<feature type="region of interest" description="Disordered" evidence="1">
    <location>
        <begin position="68"/>
        <end position="109"/>
    </location>
</feature>
<protein>
    <submittedName>
        <fullName evidence="3">Protein TonB</fullName>
    </submittedName>
</protein>
<name>A0A521C3P3_9BACT</name>
<feature type="transmembrane region" description="Helical" evidence="2">
    <location>
        <begin position="12"/>
        <end position="30"/>
    </location>
</feature>
<dbReference type="Gene3D" id="3.30.1150.10">
    <property type="match status" value="1"/>
</dbReference>
<dbReference type="SUPFAM" id="SSF74653">
    <property type="entry name" value="TolA/TonB C-terminal domain"/>
    <property type="match status" value="1"/>
</dbReference>
<feature type="compositionally biased region" description="Basic residues" evidence="1">
    <location>
        <begin position="86"/>
        <end position="102"/>
    </location>
</feature>
<dbReference type="AlphaFoldDB" id="A0A521C3P3"/>
<keyword evidence="2" id="KW-0472">Membrane</keyword>
<dbReference type="Pfam" id="PF13103">
    <property type="entry name" value="TonB_2"/>
    <property type="match status" value="1"/>
</dbReference>
<keyword evidence="2" id="KW-1133">Transmembrane helix</keyword>
<sequence length="244" mass="27305">MELERERKIDVIFLLLSLTIHLLVLSYISLHEVFSGRVYQVVSSVPLSFDTDVDSQLIGLKSVRGSRNGGTELRKPSISRGEVSKQRKRRGGNPIVSKRKTGATKSSSNFSYGGSSYYRRVTLLGKGEGNSLLKLSADILEGSKSNPAIKASSIAPYLIYVRDSIMKNWKVPYYGKRKKGERTTVVLTLRRDGTVDELLIKEISPDITFNRSAVSAIYSVGRFKPFPKGIKQEKIRLKVSFEIK</sequence>
<dbReference type="RefSeq" id="WP_142935155.1">
    <property type="nucleotide sequence ID" value="NZ_FXTM01000009.1"/>
</dbReference>
<evidence type="ECO:0000313" key="4">
    <source>
        <dbReference type="Proteomes" id="UP000317315"/>
    </source>
</evidence>
<proteinExistence type="predicted"/>
<reference evidence="3 4" key="1">
    <citation type="submission" date="2017-05" db="EMBL/GenBank/DDBJ databases">
        <authorList>
            <person name="Varghese N."/>
            <person name="Submissions S."/>
        </authorList>
    </citation>
    <scope>NUCLEOTIDE SEQUENCE [LARGE SCALE GENOMIC DNA]</scope>
    <source>
        <strain evidence="3 4">DSM 16304</strain>
    </source>
</reference>
<dbReference type="Proteomes" id="UP000317315">
    <property type="component" value="Unassembled WGS sequence"/>
</dbReference>
<organism evidence="3 4">
    <name type="scientific">Balnearium lithotrophicum</name>
    <dbReference type="NCBI Taxonomy" id="223788"/>
    <lineage>
        <taxon>Bacteria</taxon>
        <taxon>Pseudomonadati</taxon>
        <taxon>Aquificota</taxon>
        <taxon>Aquificia</taxon>
        <taxon>Desulfurobacteriales</taxon>
        <taxon>Desulfurobacteriaceae</taxon>
        <taxon>Balnearium</taxon>
    </lineage>
</organism>
<keyword evidence="4" id="KW-1185">Reference proteome</keyword>
<evidence type="ECO:0000256" key="2">
    <source>
        <dbReference type="SAM" id="Phobius"/>
    </source>
</evidence>
<evidence type="ECO:0000313" key="3">
    <source>
        <dbReference type="EMBL" id="SMO54024.1"/>
    </source>
</evidence>
<dbReference type="OrthoDB" id="13251at2"/>
<accession>A0A521C3P3</accession>
<keyword evidence="2" id="KW-0812">Transmembrane</keyword>
<gene>
    <name evidence="3" type="ORF">SAMN06269117_10957</name>
</gene>
<dbReference type="EMBL" id="FXTM01000009">
    <property type="protein sequence ID" value="SMO54024.1"/>
    <property type="molecule type" value="Genomic_DNA"/>
</dbReference>